<evidence type="ECO:0000259" key="2">
    <source>
        <dbReference type="Pfam" id="PF00326"/>
    </source>
</evidence>
<proteinExistence type="predicted"/>
<gene>
    <name evidence="3" type="ORF">F3K02_03110</name>
</gene>
<comment type="caution">
    <text evidence="3">The sequence shown here is derived from an EMBL/GenBank/DDBJ whole genome shotgun (WGS) entry which is preliminary data.</text>
</comment>
<feature type="region of interest" description="Disordered" evidence="1">
    <location>
        <begin position="27"/>
        <end position="46"/>
    </location>
</feature>
<evidence type="ECO:0000256" key="1">
    <source>
        <dbReference type="SAM" id="MobiDB-lite"/>
    </source>
</evidence>
<dbReference type="SUPFAM" id="SSF53474">
    <property type="entry name" value="alpha/beta-Hydrolases"/>
    <property type="match status" value="1"/>
</dbReference>
<feature type="domain" description="Peptidase S9 prolyl oligopeptidase catalytic" evidence="2">
    <location>
        <begin position="215"/>
        <end position="342"/>
    </location>
</feature>
<keyword evidence="4" id="KW-1185">Reference proteome</keyword>
<dbReference type="EMBL" id="VYGV01000004">
    <property type="protein sequence ID" value="NWF44245.1"/>
    <property type="molecule type" value="Genomic_DNA"/>
</dbReference>
<reference evidence="3 4" key="1">
    <citation type="submission" date="2019-09" db="EMBL/GenBank/DDBJ databases">
        <title>Hydrogenophaga aromatica sp. nov., isolated from a para-xylene-degrading enrichment culture.</title>
        <authorList>
            <person name="Tancsics A."/>
            <person name="Banerjee S."/>
        </authorList>
    </citation>
    <scope>NUCLEOTIDE SEQUENCE [LARGE SCALE GENOMIC DNA]</scope>
    <source>
        <strain evidence="3 4">D2P1</strain>
    </source>
</reference>
<accession>A0A7Y8GSU2</accession>
<sequence>MPRVVRAGPGHDPVFPARLRHAVLRGENGDGLSHASDGQGHQERAQDRCAPGLVMWALRSGLLKRWMAVCTTLLSMTGHAGSHAPNGLDERFDSSHRDIVRGPLRLTRAQCEARRHAVWVALTVNRPGQPPRQVDGCIRYFPSPQVAPGQPVLFFFHGDRVEPGGLADGSFRQQMAQAQRIEQRSGMPTISVARPGVYGSTVLNHRYDRRTHEEVAVVSAAIDQIKARYGLDRISLAGQSGGGYLALAMVVSGRTDIDAVAASGAPAAVRVRAFHLRSNPASDISTGQDWRNVYDPMDHIADARPDARRKVYLIANRHDQRIPYASVLAFVNAATRGKLPVVLLDGATGGGRQHHNHSRLSQRVIRWHRMGLGEQEIARKVAEGAE</sequence>
<evidence type="ECO:0000313" key="3">
    <source>
        <dbReference type="EMBL" id="NWF44245.1"/>
    </source>
</evidence>
<name>A0A7Y8GSU2_9BURK</name>
<dbReference type="Gene3D" id="3.40.50.1820">
    <property type="entry name" value="alpha/beta hydrolase"/>
    <property type="match status" value="1"/>
</dbReference>
<dbReference type="GO" id="GO:0006508">
    <property type="term" value="P:proteolysis"/>
    <property type="evidence" value="ECO:0007669"/>
    <property type="project" value="InterPro"/>
</dbReference>
<organism evidence="3 4">
    <name type="scientific">Hydrogenophaga aromaticivorans</name>
    <dbReference type="NCBI Taxonomy" id="2610898"/>
    <lineage>
        <taxon>Bacteria</taxon>
        <taxon>Pseudomonadati</taxon>
        <taxon>Pseudomonadota</taxon>
        <taxon>Betaproteobacteria</taxon>
        <taxon>Burkholderiales</taxon>
        <taxon>Comamonadaceae</taxon>
        <taxon>Hydrogenophaga</taxon>
    </lineage>
</organism>
<dbReference type="GO" id="GO:0008236">
    <property type="term" value="F:serine-type peptidase activity"/>
    <property type="evidence" value="ECO:0007669"/>
    <property type="project" value="InterPro"/>
</dbReference>
<protein>
    <submittedName>
        <fullName evidence="3">Prolyl oligopeptidase family serine peptidase</fullName>
    </submittedName>
</protein>
<evidence type="ECO:0000313" key="4">
    <source>
        <dbReference type="Proteomes" id="UP000545507"/>
    </source>
</evidence>
<dbReference type="AlphaFoldDB" id="A0A7Y8GSU2"/>
<dbReference type="Proteomes" id="UP000545507">
    <property type="component" value="Unassembled WGS sequence"/>
</dbReference>
<dbReference type="InterPro" id="IPR029058">
    <property type="entry name" value="AB_hydrolase_fold"/>
</dbReference>
<dbReference type="InterPro" id="IPR001375">
    <property type="entry name" value="Peptidase_S9_cat"/>
</dbReference>
<dbReference type="Pfam" id="PF00326">
    <property type="entry name" value="Peptidase_S9"/>
    <property type="match status" value="1"/>
</dbReference>